<evidence type="ECO:0000259" key="1">
    <source>
        <dbReference type="Pfam" id="PF06889"/>
    </source>
</evidence>
<accession>A0AA90N729</accession>
<name>A0AA90N729_9ACTN</name>
<dbReference type="EMBL" id="JAUTIX010000001">
    <property type="protein sequence ID" value="MDP0396766.1"/>
    <property type="molecule type" value="Genomic_DNA"/>
</dbReference>
<comment type="caution">
    <text evidence="2">The sequence shown here is derived from an EMBL/GenBank/DDBJ whole genome shotgun (WGS) entry which is preliminary data.</text>
</comment>
<evidence type="ECO:0000313" key="2">
    <source>
        <dbReference type="EMBL" id="MDP0396766.1"/>
    </source>
</evidence>
<dbReference type="RefSeq" id="WP_305110167.1">
    <property type="nucleotide sequence ID" value="NZ_JAUTIX010000001.1"/>
</dbReference>
<protein>
    <submittedName>
        <fullName evidence="2">DUF1266 domain-containing protein</fullName>
    </submittedName>
</protein>
<proteinExistence type="predicted"/>
<organism evidence="2 3">
    <name type="scientific">Tsukamurella strandjordii</name>
    <dbReference type="NCBI Taxonomy" id="147577"/>
    <lineage>
        <taxon>Bacteria</taxon>
        <taxon>Bacillati</taxon>
        <taxon>Actinomycetota</taxon>
        <taxon>Actinomycetes</taxon>
        <taxon>Mycobacteriales</taxon>
        <taxon>Tsukamurellaceae</taxon>
        <taxon>Tsukamurella</taxon>
    </lineage>
</organism>
<sequence>MTERPAVSLWPSTDKRAEYRWTGEPIADDRLRALALGAYVDRDAHYVDSIRRDCLHHPSDPTGCAAAALSDSWGITSAVDLRRTVARLLDGMHTAEYEEVFPLAEKAGAAVRDGRQLPAPHSRDDHRRFLAVRETVLGRTPGSLLTAYEAVYRLFAMNLVTHLTADKYLPRHIRSWDLARVPIVVRSAVTVGMIAEDEGWELLSAALRRAQDEYHDWEMFSDGILAGRAYWLALGDIAEVEPEEKRLSRVIHDLFEAPSSPWRRVSLHP</sequence>
<dbReference type="AlphaFoldDB" id="A0AA90N729"/>
<dbReference type="Proteomes" id="UP001178281">
    <property type="component" value="Unassembled WGS sequence"/>
</dbReference>
<dbReference type="Pfam" id="PF06889">
    <property type="entry name" value="DUF1266"/>
    <property type="match status" value="1"/>
</dbReference>
<gene>
    <name evidence="2" type="ORF">Q7X28_02390</name>
</gene>
<reference evidence="2" key="1">
    <citation type="submission" date="2023-08" db="EMBL/GenBank/DDBJ databases">
        <title>The draft genome of Tsukamurella strandjordii strain 050030.</title>
        <authorList>
            <person name="Zhao F."/>
            <person name="Feng Y."/>
            <person name="Zong Z."/>
        </authorList>
    </citation>
    <scope>NUCLEOTIDE SEQUENCE</scope>
    <source>
        <strain evidence="2">050030</strain>
    </source>
</reference>
<keyword evidence="3" id="KW-1185">Reference proteome</keyword>
<dbReference type="InterPro" id="IPR009677">
    <property type="entry name" value="DUF1266"/>
</dbReference>
<feature type="domain" description="DUF1266" evidence="1">
    <location>
        <begin position="69"/>
        <end position="265"/>
    </location>
</feature>
<evidence type="ECO:0000313" key="3">
    <source>
        <dbReference type="Proteomes" id="UP001178281"/>
    </source>
</evidence>